<accession>A0A246F8V2</accession>
<organism evidence="1 2">
    <name type="scientific">Pseudomonas nitroreducens</name>
    <dbReference type="NCBI Taxonomy" id="46680"/>
    <lineage>
        <taxon>Bacteria</taxon>
        <taxon>Pseudomonadati</taxon>
        <taxon>Pseudomonadota</taxon>
        <taxon>Gammaproteobacteria</taxon>
        <taxon>Pseudomonadales</taxon>
        <taxon>Pseudomonadaceae</taxon>
        <taxon>Pseudomonas</taxon>
    </lineage>
</organism>
<evidence type="ECO:0008006" key="3">
    <source>
        <dbReference type="Google" id="ProtNLM"/>
    </source>
</evidence>
<name>A0A246F8V2_PSENT</name>
<comment type="caution">
    <text evidence="1">The sequence shown here is derived from an EMBL/GenBank/DDBJ whole genome shotgun (WGS) entry which is preliminary data.</text>
</comment>
<protein>
    <recommendedName>
        <fullName evidence="3">DUF1652 domain-containing protein</fullName>
    </recommendedName>
</protein>
<dbReference type="EMBL" id="NJBA01000005">
    <property type="protein sequence ID" value="OWP50055.1"/>
    <property type="molecule type" value="Genomic_DNA"/>
</dbReference>
<evidence type="ECO:0000313" key="2">
    <source>
        <dbReference type="Proteomes" id="UP000198145"/>
    </source>
</evidence>
<dbReference type="RefSeq" id="WP_088418884.1">
    <property type="nucleotide sequence ID" value="NZ_NJBA01000005.1"/>
</dbReference>
<evidence type="ECO:0000313" key="1">
    <source>
        <dbReference type="EMBL" id="OWP50055.1"/>
    </source>
</evidence>
<dbReference type="Proteomes" id="UP000198145">
    <property type="component" value="Unassembled WGS sequence"/>
</dbReference>
<reference evidence="1 2" key="1">
    <citation type="submission" date="2017-06" db="EMBL/GenBank/DDBJ databases">
        <title>Draft genome of Pseudomonas nitroreducens DF05.</title>
        <authorList>
            <person name="Iyer R."/>
        </authorList>
    </citation>
    <scope>NUCLEOTIDE SEQUENCE [LARGE SCALE GENOMIC DNA]</scope>
    <source>
        <strain evidence="1 2">DF05</strain>
    </source>
</reference>
<sequence>MNMKQIAGLFEDFIPSYECHASPGAQGSITLQFDSRVTSDAHFTIQGITPERLANEQRILEISQTLQDEFALVRAGLHRKPHV</sequence>
<dbReference type="AlphaFoldDB" id="A0A246F8V2"/>
<proteinExistence type="predicted"/>
<gene>
    <name evidence="1" type="ORF">CEG18_16600</name>
</gene>